<feature type="compositionally biased region" description="Basic residues" evidence="1">
    <location>
        <begin position="106"/>
        <end position="117"/>
    </location>
</feature>
<dbReference type="SUPFAM" id="SSF57903">
    <property type="entry name" value="FYVE/PHD zinc finger"/>
    <property type="match status" value="1"/>
</dbReference>
<feature type="compositionally biased region" description="Basic and acidic residues" evidence="1">
    <location>
        <begin position="57"/>
        <end position="70"/>
    </location>
</feature>
<proteinExistence type="predicted"/>
<dbReference type="OrthoDB" id="3056903at2759"/>
<feature type="compositionally biased region" description="Basic and acidic residues" evidence="1">
    <location>
        <begin position="742"/>
        <end position="751"/>
    </location>
</feature>
<feature type="compositionally biased region" description="Basic and acidic residues" evidence="1">
    <location>
        <begin position="1263"/>
        <end position="1272"/>
    </location>
</feature>
<evidence type="ECO:0000313" key="2">
    <source>
        <dbReference type="EMBL" id="KAF5323682.1"/>
    </source>
</evidence>
<evidence type="ECO:0000256" key="1">
    <source>
        <dbReference type="SAM" id="MobiDB-lite"/>
    </source>
</evidence>
<dbReference type="InterPro" id="IPR011011">
    <property type="entry name" value="Znf_FYVE_PHD"/>
</dbReference>
<accession>A0A8H5F4W3</accession>
<feature type="compositionally biased region" description="Basic residues" evidence="1">
    <location>
        <begin position="1679"/>
        <end position="1694"/>
    </location>
</feature>
<dbReference type="InterPro" id="IPR013083">
    <property type="entry name" value="Znf_RING/FYVE/PHD"/>
</dbReference>
<gene>
    <name evidence="2" type="ORF">D9619_012867</name>
</gene>
<feature type="compositionally biased region" description="Basic residues" evidence="1">
    <location>
        <begin position="71"/>
        <end position="84"/>
    </location>
</feature>
<name>A0A8H5F4W3_9AGAR</name>
<feature type="compositionally biased region" description="Low complexity" evidence="1">
    <location>
        <begin position="1231"/>
        <end position="1245"/>
    </location>
</feature>
<dbReference type="Proteomes" id="UP000567179">
    <property type="component" value="Unassembled WGS sequence"/>
</dbReference>
<feature type="region of interest" description="Disordered" evidence="1">
    <location>
        <begin position="43"/>
        <end position="134"/>
    </location>
</feature>
<sequence>MLEFDHVLFTLCPSPPGREEYGSQAMDFIRHIFSYWSGGKAKKRKRRRYSSEEDGDSSPRIESSDEEPRPRHFRGRRNHKRHRRSALEEIGYASSDENVVGSRPQNCRHRRSSHASSRKIDPTAGGTGDGNLVPVHDEKSGDLLFFVKTSSNMAMSDKQPVSTVQDNAPKIVQAPLVLPSETITATVGEKAAPSANQPAPQVRTQRQWDYWPDGAWECDFSIEEHEETKRLMVHWATVGSCGDTTGSVYADNWKEGFCTRRRCLGIIQCDNPDCRIRIRPQTEEKRIQEVQLQGPCRCGGELFHIECNIRDERWRWRGGVHYRHLGKHDHDAPTHLLHVTKDEKRKFQDIVIKNPKAKPLALIVGAPGFDGPGESVAKISPIYGNAHRVAKDRREIIKPKGPGEGEFLNEFANFLQSNPAFLVHSHFNNGIFVFSFQSEAMRKPLVKAERLSEPVNGIVNDAAHGFWRNRQHLLMVSSSYSEKLKCWVPGMISFTNGATAEHFRQHFLAFFISVAREAEAEGVPVTDERFAGIMDFSEAEHKGFVLGFIDFWTYNWEDPSDRSEAELTEAAERLLKACKWHFEENAKRIGNISWIVRPTMKGTWTARVKELLETDDADLFRRQGDALLELFPFAKPWFGWYLRPAHARMLFASKREMDIAIWESIPETTNAEEAMHWKLYSGCGRDHDFLSGIKALQAFAEYYDLMFEMESTGAPRRHGKPEAQKERKEFTGHTKLPVRRKSGYDKSDSRGYDTSAKLLQANKKQLTLEFSGSSSGTKPPSTTKELKAAILKKKKDAERAELAKIPKQPKQVKGKTSTEQVDIFLRPSYPWMNNSCWLDSSLHLLHVVFTVVGLDDLLSICGPLSQRSGIRATFLNALCERRDFPPKLTNAALSKALATQRDTIRAELRKRRAIMTAQGDATFNTMFGWFHHIVNFERTRDPQQEPQAFRAAAYFEIFHINIHICSGSEATNGRHVEINKRPTHYRFLDLSKKVYAQYKGDFTAYVTWYFSVERDLIARTGCWRIIDNRRLCIGSRNDYPDIVLSIPVLLTVDVLRHHTWDFPASFTPDSRYPEVLYELVGLGLFSEKGEHFRARYLSADKSKVYTYDGAWKDQRVSGIPRLEEDASPATHFYGRDIDLPPGWRVVFAVYHLHGGSHTQEKFFKHRIVDIVQRYSLEFTDVSLNQNVSISLDDRTLERMPDEQRSWLAAPMSENSAEYVTKKPSTPPPQKSPLSQQSPGSSQRRPQPFPDLDDPSTYKQPTPPKEDDTQHPGDEDDDSDNIPDDDNIMRCRCGIEGDMKVVYNPEDGVAIACDRCRRWSHIPCERNGRADCLPKQTPFRCDFCIPPKVTAVPKMTRSAARRPLSDRLRAGKGALAKHGEFWYPVRLIQHLKEEKCWRVKWWRGCKFSTNGIQEGSMSDVPENLIVDSLWRNQDERRKRRLGFWDVAFETPTEDAILEDPTSIPYTPEVDQALGPYEDILRCLMESPSDVDSALVPAKAHLENTDTALTDVSICQNVGSLSFVERAQISNWFEARIAKGDPGQQRKWMTSIPITHALTLFIAYRCARVEPHEQDDLLGIAWEMQMMESCDDNRRVDVDREAILTLEKEMFEYSAESGVAGNWQWGLNAGSHQDGWVPYLNIPEAWRPGDRQSEEEEELETGPNFVKIDPPQPIGPLKSYKGLKPRPKPIVRTKKQ</sequence>
<feature type="region of interest" description="Disordered" evidence="1">
    <location>
        <begin position="1208"/>
        <end position="1285"/>
    </location>
</feature>
<reference evidence="2 3" key="1">
    <citation type="journal article" date="2020" name="ISME J.">
        <title>Uncovering the hidden diversity of litter-decomposition mechanisms in mushroom-forming fungi.</title>
        <authorList>
            <person name="Floudas D."/>
            <person name="Bentzer J."/>
            <person name="Ahren D."/>
            <person name="Johansson T."/>
            <person name="Persson P."/>
            <person name="Tunlid A."/>
        </authorList>
    </citation>
    <scope>NUCLEOTIDE SEQUENCE [LARGE SCALE GENOMIC DNA]</scope>
    <source>
        <strain evidence="2 3">CBS 101986</strain>
    </source>
</reference>
<organism evidence="2 3">
    <name type="scientific">Psilocybe cf. subviscida</name>
    <dbReference type="NCBI Taxonomy" id="2480587"/>
    <lineage>
        <taxon>Eukaryota</taxon>
        <taxon>Fungi</taxon>
        <taxon>Dikarya</taxon>
        <taxon>Basidiomycota</taxon>
        <taxon>Agaricomycotina</taxon>
        <taxon>Agaricomycetes</taxon>
        <taxon>Agaricomycetidae</taxon>
        <taxon>Agaricales</taxon>
        <taxon>Agaricineae</taxon>
        <taxon>Strophariaceae</taxon>
        <taxon>Psilocybe</taxon>
    </lineage>
</organism>
<feature type="region of interest" description="Disordered" evidence="1">
    <location>
        <begin position="1646"/>
        <end position="1694"/>
    </location>
</feature>
<feature type="compositionally biased region" description="Basic and acidic residues" evidence="1">
    <location>
        <begin position="720"/>
        <end position="732"/>
    </location>
</feature>
<dbReference type="EMBL" id="JAACJJ010000017">
    <property type="protein sequence ID" value="KAF5323682.1"/>
    <property type="molecule type" value="Genomic_DNA"/>
</dbReference>
<keyword evidence="3" id="KW-1185">Reference proteome</keyword>
<evidence type="ECO:0000313" key="3">
    <source>
        <dbReference type="Proteomes" id="UP000567179"/>
    </source>
</evidence>
<protein>
    <recommendedName>
        <fullName evidence="4">Zinc finger PHD-type domain-containing protein</fullName>
    </recommendedName>
</protein>
<feature type="region of interest" description="Disordered" evidence="1">
    <location>
        <begin position="713"/>
        <end position="751"/>
    </location>
</feature>
<comment type="caution">
    <text evidence="2">The sequence shown here is derived from an EMBL/GenBank/DDBJ whole genome shotgun (WGS) entry which is preliminary data.</text>
</comment>
<evidence type="ECO:0008006" key="4">
    <source>
        <dbReference type="Google" id="ProtNLM"/>
    </source>
</evidence>
<dbReference type="Gene3D" id="3.30.40.10">
    <property type="entry name" value="Zinc/RING finger domain, C3HC4 (zinc finger)"/>
    <property type="match status" value="1"/>
</dbReference>
<feature type="compositionally biased region" description="Acidic residues" evidence="1">
    <location>
        <begin position="1273"/>
        <end position="1285"/>
    </location>
</feature>